<proteinExistence type="predicted"/>
<accession>A0A0A9DGB1</accession>
<sequence length="70" mass="7843">MEEGDANKRPRAAGFSASLAGLHCKSARNDLEICYYQHYWSTAQVNKKMLPNLSTLTNNFLTNALDNHSI</sequence>
<dbReference type="AlphaFoldDB" id="A0A0A9DGB1"/>
<name>A0A0A9DGB1_ARUDO</name>
<reference evidence="1" key="1">
    <citation type="submission" date="2014-09" db="EMBL/GenBank/DDBJ databases">
        <authorList>
            <person name="Magalhaes I.L.F."/>
            <person name="Oliveira U."/>
            <person name="Santos F.R."/>
            <person name="Vidigal T.H.D.A."/>
            <person name="Brescovit A.D."/>
            <person name="Santos A.J."/>
        </authorList>
    </citation>
    <scope>NUCLEOTIDE SEQUENCE</scope>
    <source>
        <tissue evidence="1">Shoot tissue taken approximately 20 cm above the soil surface</tissue>
    </source>
</reference>
<organism evidence="1">
    <name type="scientific">Arundo donax</name>
    <name type="common">Giant reed</name>
    <name type="synonym">Donax arundinaceus</name>
    <dbReference type="NCBI Taxonomy" id="35708"/>
    <lineage>
        <taxon>Eukaryota</taxon>
        <taxon>Viridiplantae</taxon>
        <taxon>Streptophyta</taxon>
        <taxon>Embryophyta</taxon>
        <taxon>Tracheophyta</taxon>
        <taxon>Spermatophyta</taxon>
        <taxon>Magnoliopsida</taxon>
        <taxon>Liliopsida</taxon>
        <taxon>Poales</taxon>
        <taxon>Poaceae</taxon>
        <taxon>PACMAD clade</taxon>
        <taxon>Arundinoideae</taxon>
        <taxon>Arundineae</taxon>
        <taxon>Arundo</taxon>
    </lineage>
</organism>
<reference evidence="1" key="2">
    <citation type="journal article" date="2015" name="Data Brief">
        <title>Shoot transcriptome of the giant reed, Arundo donax.</title>
        <authorList>
            <person name="Barrero R.A."/>
            <person name="Guerrero F.D."/>
            <person name="Moolhuijzen P."/>
            <person name="Goolsby J.A."/>
            <person name="Tidwell J."/>
            <person name="Bellgard S.E."/>
            <person name="Bellgard M.I."/>
        </authorList>
    </citation>
    <scope>NUCLEOTIDE SEQUENCE</scope>
    <source>
        <tissue evidence="1">Shoot tissue taken approximately 20 cm above the soil surface</tissue>
    </source>
</reference>
<evidence type="ECO:0000313" key="1">
    <source>
        <dbReference type="EMBL" id="JAD85723.1"/>
    </source>
</evidence>
<dbReference type="EMBL" id="GBRH01212172">
    <property type="protein sequence ID" value="JAD85723.1"/>
    <property type="molecule type" value="Transcribed_RNA"/>
</dbReference>
<protein>
    <submittedName>
        <fullName evidence="1">Uncharacterized protein</fullName>
    </submittedName>
</protein>